<proteinExistence type="predicted"/>
<gene>
    <name evidence="2" type="ORF">BS47DRAFT_1392701</name>
</gene>
<dbReference type="PANTHER" id="PTHR38248:SF2">
    <property type="entry name" value="FUNK1 11"/>
    <property type="match status" value="1"/>
</dbReference>
<name>A0A9P6AY29_9AGAM</name>
<dbReference type="InterPro" id="IPR011009">
    <property type="entry name" value="Kinase-like_dom_sf"/>
</dbReference>
<comment type="caution">
    <text evidence="2">The sequence shown here is derived from an EMBL/GenBank/DDBJ whole genome shotgun (WGS) entry which is preliminary data.</text>
</comment>
<dbReference type="Proteomes" id="UP000886523">
    <property type="component" value="Unassembled WGS sequence"/>
</dbReference>
<keyword evidence="3" id="KW-1185">Reference proteome</keyword>
<evidence type="ECO:0000313" key="3">
    <source>
        <dbReference type="Proteomes" id="UP000886523"/>
    </source>
</evidence>
<organism evidence="2 3">
    <name type="scientific">Hydnum rufescens UP504</name>
    <dbReference type="NCBI Taxonomy" id="1448309"/>
    <lineage>
        <taxon>Eukaryota</taxon>
        <taxon>Fungi</taxon>
        <taxon>Dikarya</taxon>
        <taxon>Basidiomycota</taxon>
        <taxon>Agaricomycotina</taxon>
        <taxon>Agaricomycetes</taxon>
        <taxon>Cantharellales</taxon>
        <taxon>Hydnaceae</taxon>
        <taxon>Hydnum</taxon>
    </lineage>
</organism>
<feature type="domain" description="Fungal-type protein kinase" evidence="1">
    <location>
        <begin position="42"/>
        <end position="331"/>
    </location>
</feature>
<dbReference type="Pfam" id="PF17667">
    <property type="entry name" value="Pkinase_fungal"/>
    <property type="match status" value="1"/>
</dbReference>
<evidence type="ECO:0000259" key="1">
    <source>
        <dbReference type="Pfam" id="PF17667"/>
    </source>
</evidence>
<dbReference type="OrthoDB" id="3266921at2759"/>
<dbReference type="EMBL" id="MU128964">
    <property type="protein sequence ID" value="KAF9514121.1"/>
    <property type="molecule type" value="Genomic_DNA"/>
</dbReference>
<dbReference type="AlphaFoldDB" id="A0A9P6AY29"/>
<reference evidence="2" key="1">
    <citation type="journal article" date="2020" name="Nat. Commun.">
        <title>Large-scale genome sequencing of mycorrhizal fungi provides insights into the early evolution of symbiotic traits.</title>
        <authorList>
            <person name="Miyauchi S."/>
            <person name="Kiss E."/>
            <person name="Kuo A."/>
            <person name="Drula E."/>
            <person name="Kohler A."/>
            <person name="Sanchez-Garcia M."/>
            <person name="Morin E."/>
            <person name="Andreopoulos B."/>
            <person name="Barry K.W."/>
            <person name="Bonito G."/>
            <person name="Buee M."/>
            <person name="Carver A."/>
            <person name="Chen C."/>
            <person name="Cichocki N."/>
            <person name="Clum A."/>
            <person name="Culley D."/>
            <person name="Crous P.W."/>
            <person name="Fauchery L."/>
            <person name="Girlanda M."/>
            <person name="Hayes R.D."/>
            <person name="Keri Z."/>
            <person name="LaButti K."/>
            <person name="Lipzen A."/>
            <person name="Lombard V."/>
            <person name="Magnuson J."/>
            <person name="Maillard F."/>
            <person name="Murat C."/>
            <person name="Nolan M."/>
            <person name="Ohm R.A."/>
            <person name="Pangilinan J."/>
            <person name="Pereira M.F."/>
            <person name="Perotto S."/>
            <person name="Peter M."/>
            <person name="Pfister S."/>
            <person name="Riley R."/>
            <person name="Sitrit Y."/>
            <person name="Stielow J.B."/>
            <person name="Szollosi G."/>
            <person name="Zifcakova L."/>
            <person name="Stursova M."/>
            <person name="Spatafora J.W."/>
            <person name="Tedersoo L."/>
            <person name="Vaario L.M."/>
            <person name="Yamada A."/>
            <person name="Yan M."/>
            <person name="Wang P."/>
            <person name="Xu J."/>
            <person name="Bruns T."/>
            <person name="Baldrian P."/>
            <person name="Vilgalys R."/>
            <person name="Dunand C."/>
            <person name="Henrissat B."/>
            <person name="Grigoriev I.V."/>
            <person name="Hibbett D."/>
            <person name="Nagy L.G."/>
            <person name="Martin F.M."/>
        </authorList>
    </citation>
    <scope>NUCLEOTIDE SEQUENCE</scope>
    <source>
        <strain evidence="2">UP504</strain>
    </source>
</reference>
<protein>
    <recommendedName>
        <fullName evidence="1">Fungal-type protein kinase domain-containing protein</fullName>
    </recommendedName>
</protein>
<dbReference type="SUPFAM" id="SSF56112">
    <property type="entry name" value="Protein kinase-like (PK-like)"/>
    <property type="match status" value="1"/>
</dbReference>
<dbReference type="PANTHER" id="PTHR38248">
    <property type="entry name" value="FUNK1 6"/>
    <property type="match status" value="1"/>
</dbReference>
<accession>A0A9P6AY29</accession>
<dbReference type="InterPro" id="IPR040976">
    <property type="entry name" value="Pkinase_fungal"/>
</dbReference>
<evidence type="ECO:0000313" key="2">
    <source>
        <dbReference type="EMBL" id="KAF9514121.1"/>
    </source>
</evidence>
<sequence>MSRVPSRDGNGKYRYDIAVCDRPGKERIFPTKDETPTYRADADAVRGRGTRMWSACDKIDDPDGTRLFALKESWVNTDRPREGDVLWTLRELLTEKNGVAALQHFLTDVTSGDAHIRSAPDNTGAHIQNGRLFTVDSILETILAFDGVGTVTDIAPARTGSKWPASSLGNVPNVDLSSAGGTLRIGKILGEHRVHHRIVFEEVGTLIHELKAFYDIFIALRDEIVAPRAMFSVQHIHGDVSCSDILLFRAPYGRARGLLVDLEYAKDITNKTAPHEFRTGTRDFMAVEVRESEYLFDPPDAGDSSDSIMLPPFRHNCLHDVESTWWIALWTTYVLAPVVPSEQDVHLFHQLFPPPHTLAPRTSGLGPSLIRGHSLLKRRPEQNRPIFDVLYKWRYNLYMAYSNLEKNRIEEGRLDESIFEHVYDEALSHLDPLLARLEKDELGSMQLVHMQFSAPGKSKKARHD</sequence>